<dbReference type="InterPro" id="IPR010722">
    <property type="entry name" value="BATS_dom"/>
</dbReference>
<dbReference type="Proteomes" id="UP000198341">
    <property type="component" value="Chromosome 11"/>
</dbReference>
<dbReference type="InterPro" id="IPR002684">
    <property type="entry name" value="Biotin_synth/BioAB"/>
</dbReference>
<dbReference type="SMR" id="K8F1E8"/>
<evidence type="ECO:0000259" key="15">
    <source>
        <dbReference type="PROSITE" id="PS51918"/>
    </source>
</evidence>
<evidence type="ECO:0000256" key="11">
    <source>
        <dbReference type="ARBA" id="ARBA00023004"/>
    </source>
</evidence>
<dbReference type="RefSeq" id="XP_007510290.1">
    <property type="nucleotide sequence ID" value="XM_007510228.1"/>
</dbReference>
<dbReference type="HAMAP" id="MF_01694">
    <property type="entry name" value="BioB"/>
    <property type="match status" value="1"/>
</dbReference>
<dbReference type="SMART" id="SM00729">
    <property type="entry name" value="Elp3"/>
    <property type="match status" value="1"/>
</dbReference>
<dbReference type="GO" id="GO:0046872">
    <property type="term" value="F:metal ion binding"/>
    <property type="evidence" value="ECO:0007669"/>
    <property type="project" value="UniProtKB-KW"/>
</dbReference>
<accession>K8F1E8</accession>
<dbReference type="InterPro" id="IPR006638">
    <property type="entry name" value="Elp3/MiaA/NifB-like_rSAM"/>
</dbReference>
<proteinExistence type="inferred from homology"/>
<keyword evidence="10" id="KW-0093">Biotin biosynthesis</keyword>
<dbReference type="Gene3D" id="3.20.20.70">
    <property type="entry name" value="Aldolase class I"/>
    <property type="match status" value="1"/>
</dbReference>
<evidence type="ECO:0000256" key="4">
    <source>
        <dbReference type="ARBA" id="ARBA00012236"/>
    </source>
</evidence>
<evidence type="ECO:0000256" key="14">
    <source>
        <dbReference type="SAM" id="MobiDB-lite"/>
    </source>
</evidence>
<keyword evidence="11" id="KW-0408">Iron</keyword>
<keyword evidence="8" id="KW-0001">2Fe-2S</keyword>
<dbReference type="STRING" id="41875.K8F1E8"/>
<evidence type="ECO:0000256" key="3">
    <source>
        <dbReference type="ARBA" id="ARBA00010765"/>
    </source>
</evidence>
<keyword evidence="12" id="KW-0411">Iron-sulfur</keyword>
<dbReference type="PROSITE" id="PS51918">
    <property type="entry name" value="RADICAL_SAM"/>
    <property type="match status" value="1"/>
</dbReference>
<feature type="compositionally biased region" description="Basic and acidic residues" evidence="14">
    <location>
        <begin position="424"/>
        <end position="437"/>
    </location>
</feature>
<keyword evidence="17" id="KW-1185">Reference proteome</keyword>
<dbReference type="NCBIfam" id="TIGR00433">
    <property type="entry name" value="bioB"/>
    <property type="match status" value="1"/>
</dbReference>
<dbReference type="Pfam" id="PF04055">
    <property type="entry name" value="Radical_SAM"/>
    <property type="match status" value="1"/>
</dbReference>
<dbReference type="UniPathway" id="UPA00078">
    <property type="reaction ID" value="UER00162"/>
</dbReference>
<dbReference type="GO" id="GO:0051537">
    <property type="term" value="F:2 iron, 2 sulfur cluster binding"/>
    <property type="evidence" value="ECO:0007669"/>
    <property type="project" value="UniProtKB-KW"/>
</dbReference>
<evidence type="ECO:0000313" key="16">
    <source>
        <dbReference type="EMBL" id="CCO18635.1"/>
    </source>
</evidence>
<dbReference type="InterPro" id="IPR007197">
    <property type="entry name" value="rSAM"/>
</dbReference>
<dbReference type="EC" id="2.8.1.6" evidence="4"/>
<dbReference type="SFLD" id="SFLDS00029">
    <property type="entry name" value="Radical_SAM"/>
    <property type="match status" value="1"/>
</dbReference>
<gene>
    <name evidence="16" type="primary">biotin</name>
    <name evidence="16" type="ordered locus">Bathy11g00270</name>
</gene>
<dbReference type="GO" id="GO:0005739">
    <property type="term" value="C:mitochondrion"/>
    <property type="evidence" value="ECO:0007669"/>
    <property type="project" value="TreeGrafter"/>
</dbReference>
<keyword evidence="5" id="KW-0004">4Fe-4S</keyword>
<evidence type="ECO:0000256" key="9">
    <source>
        <dbReference type="ARBA" id="ARBA00022723"/>
    </source>
</evidence>
<name>K8F1E8_9CHLO</name>
<dbReference type="OrthoDB" id="2414104at2759"/>
<dbReference type="SFLD" id="SFLDG01278">
    <property type="entry name" value="biotin_synthase_like"/>
    <property type="match status" value="1"/>
</dbReference>
<dbReference type="GO" id="GO:0004076">
    <property type="term" value="F:biotin synthase activity"/>
    <property type="evidence" value="ECO:0007669"/>
    <property type="project" value="UniProtKB-EC"/>
</dbReference>
<keyword evidence="7" id="KW-0949">S-adenosyl-L-methionine</keyword>
<dbReference type="eggNOG" id="KOG2900">
    <property type="taxonomic scope" value="Eukaryota"/>
</dbReference>
<evidence type="ECO:0000256" key="10">
    <source>
        <dbReference type="ARBA" id="ARBA00022756"/>
    </source>
</evidence>
<evidence type="ECO:0000256" key="2">
    <source>
        <dbReference type="ARBA" id="ARBA00004942"/>
    </source>
</evidence>
<dbReference type="GO" id="GO:0009102">
    <property type="term" value="P:biotin biosynthetic process"/>
    <property type="evidence" value="ECO:0007669"/>
    <property type="project" value="UniProtKB-UniPathway"/>
</dbReference>
<dbReference type="FunFam" id="3.20.20.70:FF:000011">
    <property type="entry name" value="Biotin synthase"/>
    <property type="match status" value="1"/>
</dbReference>
<dbReference type="PANTHER" id="PTHR22976">
    <property type="entry name" value="BIOTIN SYNTHASE"/>
    <property type="match status" value="1"/>
</dbReference>
<dbReference type="EMBL" id="FO082268">
    <property type="protein sequence ID" value="CCO18635.1"/>
    <property type="molecule type" value="Genomic_DNA"/>
</dbReference>
<dbReference type="InterPro" id="IPR024177">
    <property type="entry name" value="Biotin_synthase"/>
</dbReference>
<dbReference type="GO" id="GO:0051539">
    <property type="term" value="F:4 iron, 4 sulfur cluster binding"/>
    <property type="evidence" value="ECO:0007669"/>
    <property type="project" value="UniProtKB-KW"/>
</dbReference>
<evidence type="ECO:0000256" key="6">
    <source>
        <dbReference type="ARBA" id="ARBA00022679"/>
    </source>
</evidence>
<evidence type="ECO:0000256" key="13">
    <source>
        <dbReference type="ARBA" id="ARBA00034078"/>
    </source>
</evidence>
<dbReference type="SMART" id="SM00876">
    <property type="entry name" value="BATS"/>
    <property type="match status" value="1"/>
</dbReference>
<dbReference type="InterPro" id="IPR013785">
    <property type="entry name" value="Aldolase_TIM"/>
</dbReference>
<evidence type="ECO:0000256" key="7">
    <source>
        <dbReference type="ARBA" id="ARBA00022691"/>
    </source>
</evidence>
<dbReference type="SUPFAM" id="SSF102114">
    <property type="entry name" value="Radical SAM enzymes"/>
    <property type="match status" value="1"/>
</dbReference>
<dbReference type="Pfam" id="PF06968">
    <property type="entry name" value="BATS"/>
    <property type="match status" value="1"/>
</dbReference>
<sequence>MSGRQLARRTLNALGADFAAYVGLKQCSNGIFFRTVELSSSSSPRAAEFSSSSSSSSSSKLTKPISTRGAFSTSSQLAAPAASNAKRVLGEVRNNWTKEEIREMYSRPLLELVFDAATVHRMHHDPKQVQQCTLLSIKTGGCPETCNYCAQSSSWKKETELKAEKLMQIDDVYEAAKRAKAAGSTRFCMGTAWRGPSQVGEGQFERVLTMTKQVKDLGMEVCATLGMLTPDQAVKLREAGLTAYNHNLDTSPEYYPKVTSSRKYEDRLNTIAAVRDAGISVCCGGILGLGEEESDRASLMHVLASLPEHPESVPINALVPVKGTPFENLSAPSGLEMVRAIAVARILMPRTVVRLSAGRINMSDETQAMCFLAGANSVFTGDKLLTTPNNDDNEDSALFKELGLEGRPAFVPYGAGGKSSDGSEWEKNGKKQEQNVA</sequence>
<evidence type="ECO:0000256" key="12">
    <source>
        <dbReference type="ARBA" id="ARBA00023014"/>
    </source>
</evidence>
<dbReference type="PANTHER" id="PTHR22976:SF2">
    <property type="entry name" value="BIOTIN SYNTHASE, MITOCHONDRIAL"/>
    <property type="match status" value="1"/>
</dbReference>
<feature type="domain" description="Radical SAM core" evidence="15">
    <location>
        <begin position="127"/>
        <end position="359"/>
    </location>
</feature>
<dbReference type="SFLD" id="SFLDF00272">
    <property type="entry name" value="biotin_synthase"/>
    <property type="match status" value="1"/>
</dbReference>
<dbReference type="GeneID" id="19012714"/>
<feature type="region of interest" description="Disordered" evidence="14">
    <location>
        <begin position="410"/>
        <end position="437"/>
    </location>
</feature>
<keyword evidence="9" id="KW-0479">Metal-binding</keyword>
<keyword evidence="6" id="KW-0808">Transferase</keyword>
<comment type="cofactor">
    <cofactor evidence="1">
        <name>[4Fe-4S] cluster</name>
        <dbReference type="ChEBI" id="CHEBI:49883"/>
    </cofactor>
</comment>
<dbReference type="CDD" id="cd01335">
    <property type="entry name" value="Radical_SAM"/>
    <property type="match status" value="1"/>
</dbReference>
<comment type="cofactor">
    <cofactor evidence="13">
        <name>[2Fe-2S] cluster</name>
        <dbReference type="ChEBI" id="CHEBI:190135"/>
    </cofactor>
</comment>
<organism evidence="16 17">
    <name type="scientific">Bathycoccus prasinos</name>
    <dbReference type="NCBI Taxonomy" id="41875"/>
    <lineage>
        <taxon>Eukaryota</taxon>
        <taxon>Viridiplantae</taxon>
        <taxon>Chlorophyta</taxon>
        <taxon>Mamiellophyceae</taxon>
        <taxon>Mamiellales</taxon>
        <taxon>Bathycoccaceae</taxon>
        <taxon>Bathycoccus</taxon>
    </lineage>
</organism>
<evidence type="ECO:0000256" key="8">
    <source>
        <dbReference type="ARBA" id="ARBA00022714"/>
    </source>
</evidence>
<dbReference type="AlphaFoldDB" id="K8F1E8"/>
<evidence type="ECO:0000256" key="5">
    <source>
        <dbReference type="ARBA" id="ARBA00022485"/>
    </source>
</evidence>
<dbReference type="KEGG" id="bpg:Bathy11g00270"/>
<evidence type="ECO:0000313" key="17">
    <source>
        <dbReference type="Proteomes" id="UP000198341"/>
    </source>
</evidence>
<protein>
    <recommendedName>
        <fullName evidence="4">biotin synthase</fullName>
        <ecNumber evidence="4">2.8.1.6</ecNumber>
    </recommendedName>
</protein>
<comment type="pathway">
    <text evidence="2">Cofactor biosynthesis; biotin biosynthesis; biotin from 7,8-diaminononanoate: step 2/2.</text>
</comment>
<dbReference type="SFLD" id="SFLDG01060">
    <property type="entry name" value="BATS_domain_containing"/>
    <property type="match status" value="1"/>
</dbReference>
<comment type="similarity">
    <text evidence="3">Belongs to the radical SAM superfamily. Biotin synthase family.</text>
</comment>
<dbReference type="InterPro" id="IPR058240">
    <property type="entry name" value="rSAM_sf"/>
</dbReference>
<reference evidence="16 17" key="1">
    <citation type="submission" date="2011-10" db="EMBL/GenBank/DDBJ databases">
        <authorList>
            <person name="Genoscope - CEA"/>
        </authorList>
    </citation>
    <scope>NUCLEOTIDE SEQUENCE [LARGE SCALE GENOMIC DNA]</scope>
    <source>
        <strain evidence="16 17">RCC 1105</strain>
    </source>
</reference>
<evidence type="ECO:0000256" key="1">
    <source>
        <dbReference type="ARBA" id="ARBA00001966"/>
    </source>
</evidence>